<keyword evidence="2" id="KW-0285">Flavoprotein</keyword>
<organism evidence="6 7">
    <name type="scientific">Breoghania corrubedonensis</name>
    <dbReference type="NCBI Taxonomy" id="665038"/>
    <lineage>
        <taxon>Bacteria</taxon>
        <taxon>Pseudomonadati</taxon>
        <taxon>Pseudomonadota</taxon>
        <taxon>Alphaproteobacteria</taxon>
        <taxon>Hyphomicrobiales</taxon>
        <taxon>Stappiaceae</taxon>
        <taxon>Breoghania</taxon>
    </lineage>
</organism>
<dbReference type="AlphaFoldDB" id="A0A2T5VGZ6"/>
<accession>A0A2T5VGZ6</accession>
<dbReference type="SUPFAM" id="SSF160996">
    <property type="entry name" value="HI0933 insert domain-like"/>
    <property type="match status" value="1"/>
</dbReference>
<evidence type="ECO:0000256" key="1">
    <source>
        <dbReference type="ARBA" id="ARBA00001974"/>
    </source>
</evidence>
<dbReference type="OrthoDB" id="5288829at2"/>
<dbReference type="Gene3D" id="2.40.30.10">
    <property type="entry name" value="Translation factors"/>
    <property type="match status" value="1"/>
</dbReference>
<dbReference type="Proteomes" id="UP000244081">
    <property type="component" value="Unassembled WGS sequence"/>
</dbReference>
<feature type="domain" description="RsdA/BaiN/AoA(So)-like insert" evidence="5">
    <location>
        <begin position="199"/>
        <end position="348"/>
    </location>
</feature>
<dbReference type="InterPro" id="IPR023166">
    <property type="entry name" value="BaiN-like_dom_sf"/>
</dbReference>
<dbReference type="InterPro" id="IPR057661">
    <property type="entry name" value="RsdA/BaiN/AoA(So)_Rossmann"/>
</dbReference>
<keyword evidence="7" id="KW-1185">Reference proteome</keyword>
<evidence type="ECO:0000259" key="4">
    <source>
        <dbReference type="Pfam" id="PF03486"/>
    </source>
</evidence>
<dbReference type="Pfam" id="PF03486">
    <property type="entry name" value="HI0933_like"/>
    <property type="match status" value="1"/>
</dbReference>
<dbReference type="RefSeq" id="WP_107988513.1">
    <property type="nucleotide sequence ID" value="NZ_QAYG01000001.1"/>
</dbReference>
<dbReference type="NCBIfam" id="TIGR00275">
    <property type="entry name" value="aminoacetone oxidase family FAD-binding enzyme"/>
    <property type="match status" value="1"/>
</dbReference>
<comment type="cofactor">
    <cofactor evidence="1">
        <name>FAD</name>
        <dbReference type="ChEBI" id="CHEBI:57692"/>
    </cofactor>
</comment>
<comment type="caution">
    <text evidence="6">The sequence shown here is derived from an EMBL/GenBank/DDBJ whole genome shotgun (WGS) entry which is preliminary data.</text>
</comment>
<protein>
    <recommendedName>
        <fullName evidence="8">NAD(FAD)-utilizing dehydrogenase</fullName>
    </recommendedName>
</protein>
<dbReference type="InterPro" id="IPR022460">
    <property type="entry name" value="Flavoprotein_PP4765"/>
</dbReference>
<evidence type="ECO:0008006" key="8">
    <source>
        <dbReference type="Google" id="ProtNLM"/>
    </source>
</evidence>
<dbReference type="InterPro" id="IPR036188">
    <property type="entry name" value="FAD/NAD-bd_sf"/>
</dbReference>
<sequence length="417" mass="43686">MTEVPQSPSPSRVTIVGAGPAGLIAAETLGRAGHRVTVHDRLASPARRLLMAGRGGLNLTHDEDLDLFASRYGDARARIEPLIRAFPPDALRAWADELGAETFVGSSHHVFPKAMKASPLLRAWLVRLNELGVTILPRHRWTGWSAEGALSFETPEGPLTVKSDATLLALGGLSWPRLGADPAWPGLLRGAGAEVSPVKPANCGFAVAWTSVFVDRFAGAPLKTVELSFAGKQTRGDMIVTASGIEGGAVYALSAPLRDAIAADGAAMLEIDLRPDITQEALAARLSRPRAKQSLSNFLRKAAGLQPVAVGLLREAGPLPEAPEALAARIKACPVRLTATAGIERAISSAGGVAFSGLDEALMMRARPGVFVAGEMLDWEAPTGGYLLQASFATGVAAAHGMIDWLSANAQSISRSD</sequence>
<evidence type="ECO:0000313" key="7">
    <source>
        <dbReference type="Proteomes" id="UP000244081"/>
    </source>
</evidence>
<evidence type="ECO:0000256" key="2">
    <source>
        <dbReference type="ARBA" id="ARBA00022630"/>
    </source>
</evidence>
<dbReference type="PANTHER" id="PTHR42887:SF1">
    <property type="entry name" value="BLR3961 PROTEIN"/>
    <property type="match status" value="1"/>
</dbReference>
<name>A0A2T5VGZ6_9HYPH</name>
<dbReference type="Gene3D" id="1.10.8.260">
    <property type="entry name" value="HI0933 insert domain-like"/>
    <property type="match status" value="1"/>
</dbReference>
<keyword evidence="3" id="KW-0274">FAD</keyword>
<evidence type="ECO:0000256" key="3">
    <source>
        <dbReference type="ARBA" id="ARBA00022827"/>
    </source>
</evidence>
<dbReference type="NCBIfam" id="TIGR03862">
    <property type="entry name" value="flavo_PP4765"/>
    <property type="match status" value="1"/>
</dbReference>
<proteinExistence type="predicted"/>
<evidence type="ECO:0000313" key="6">
    <source>
        <dbReference type="EMBL" id="PTW63027.1"/>
    </source>
</evidence>
<dbReference type="PANTHER" id="PTHR42887">
    <property type="entry name" value="OS12G0638800 PROTEIN"/>
    <property type="match status" value="1"/>
</dbReference>
<evidence type="ECO:0000259" key="5">
    <source>
        <dbReference type="Pfam" id="PF22780"/>
    </source>
</evidence>
<dbReference type="EMBL" id="QAYG01000001">
    <property type="protein sequence ID" value="PTW63027.1"/>
    <property type="molecule type" value="Genomic_DNA"/>
</dbReference>
<dbReference type="PRINTS" id="PR00420">
    <property type="entry name" value="RNGMNOXGNASE"/>
</dbReference>
<dbReference type="InterPro" id="IPR004792">
    <property type="entry name" value="BaiN-like"/>
</dbReference>
<gene>
    <name evidence="6" type="ORF">C8N35_1011076</name>
</gene>
<feature type="domain" description="RsdA/BaiN/AoA(So)-like Rossmann fold-like" evidence="4">
    <location>
        <begin position="12"/>
        <end position="400"/>
    </location>
</feature>
<dbReference type="SUPFAM" id="SSF51905">
    <property type="entry name" value="FAD/NAD(P)-binding domain"/>
    <property type="match status" value="1"/>
</dbReference>
<dbReference type="InterPro" id="IPR055178">
    <property type="entry name" value="RsdA/BaiN/AoA(So)-like_dom"/>
</dbReference>
<dbReference type="Gene3D" id="3.50.50.60">
    <property type="entry name" value="FAD/NAD(P)-binding domain"/>
    <property type="match status" value="1"/>
</dbReference>
<dbReference type="Pfam" id="PF22780">
    <property type="entry name" value="HI0933_like_1st"/>
    <property type="match status" value="1"/>
</dbReference>
<reference evidence="6 7" key="1">
    <citation type="submission" date="2018-04" db="EMBL/GenBank/DDBJ databases">
        <title>Genomic Encyclopedia of Archaeal and Bacterial Type Strains, Phase II (KMG-II): from individual species to whole genera.</title>
        <authorList>
            <person name="Goeker M."/>
        </authorList>
    </citation>
    <scope>NUCLEOTIDE SEQUENCE [LARGE SCALE GENOMIC DNA]</scope>
    <source>
        <strain evidence="6 7">DSM 23382</strain>
    </source>
</reference>